<dbReference type="GO" id="GO:0072659">
    <property type="term" value="P:protein localization to plasma membrane"/>
    <property type="evidence" value="ECO:0007669"/>
    <property type="project" value="TreeGrafter"/>
</dbReference>
<dbReference type="OMA" id="YIRFLIV"/>
<name>A0A401TCQ7_CHIPU</name>
<evidence type="ECO:0000313" key="3">
    <source>
        <dbReference type="Proteomes" id="UP000287033"/>
    </source>
</evidence>
<dbReference type="GO" id="GO:0044325">
    <property type="term" value="F:transmembrane transporter binding"/>
    <property type="evidence" value="ECO:0007669"/>
    <property type="project" value="TreeGrafter"/>
</dbReference>
<comment type="caution">
    <text evidence="2">The sequence shown here is derived from an EMBL/GenBank/DDBJ whole genome shotgun (WGS) entry which is preliminary data.</text>
</comment>
<evidence type="ECO:0000313" key="2">
    <source>
        <dbReference type="EMBL" id="GCC40407.1"/>
    </source>
</evidence>
<dbReference type="STRING" id="137246.A0A401TCQ7"/>
<feature type="non-terminal residue" evidence="2">
    <location>
        <position position="51"/>
    </location>
</feature>
<sequence length="51" mass="5783">CNCNSQMPPPVKVALAGDQSFLSTILRFFVEQLASKTPDWLNYIRFLIVPL</sequence>
<dbReference type="PANTHER" id="PTHR13280">
    <property type="entry name" value="PHOSPHOFURIN ACIDIC CLUSTER SORTING PROTEIN"/>
    <property type="match status" value="1"/>
</dbReference>
<proteinExistence type="predicted"/>
<dbReference type="PANTHER" id="PTHR13280:SF14">
    <property type="entry name" value="PHOSPHOFURIN ACIDIC CLUSTER SORTING PROTEIN 1"/>
    <property type="match status" value="1"/>
</dbReference>
<evidence type="ECO:0000259" key="1">
    <source>
        <dbReference type="Pfam" id="PF10254"/>
    </source>
</evidence>
<reference evidence="2 3" key="1">
    <citation type="journal article" date="2018" name="Nat. Ecol. Evol.">
        <title>Shark genomes provide insights into elasmobranch evolution and the origin of vertebrates.</title>
        <authorList>
            <person name="Hara Y"/>
            <person name="Yamaguchi K"/>
            <person name="Onimaru K"/>
            <person name="Kadota M"/>
            <person name="Koyanagi M"/>
            <person name="Keeley SD"/>
            <person name="Tatsumi K"/>
            <person name="Tanaka K"/>
            <person name="Motone F"/>
            <person name="Kageyama Y"/>
            <person name="Nozu R"/>
            <person name="Adachi N"/>
            <person name="Nishimura O"/>
            <person name="Nakagawa R"/>
            <person name="Tanegashima C"/>
            <person name="Kiyatake I"/>
            <person name="Matsumoto R"/>
            <person name="Murakumo K"/>
            <person name="Nishida K"/>
            <person name="Terakita A"/>
            <person name="Kuratani S"/>
            <person name="Sato K"/>
            <person name="Hyodo S Kuraku.S."/>
        </authorList>
    </citation>
    <scope>NUCLEOTIDE SEQUENCE [LARGE SCALE GENOMIC DNA]</scope>
</reference>
<dbReference type="Proteomes" id="UP000287033">
    <property type="component" value="Unassembled WGS sequence"/>
</dbReference>
<feature type="non-terminal residue" evidence="2">
    <location>
        <position position="1"/>
    </location>
</feature>
<dbReference type="OrthoDB" id="28829at2759"/>
<feature type="domain" description="Phosphofurin acidic cluster sorting protein 1/2 C-terminal" evidence="1">
    <location>
        <begin position="1"/>
        <end position="51"/>
    </location>
</feature>
<dbReference type="Pfam" id="PF10254">
    <property type="entry name" value="Pacs-1"/>
    <property type="match status" value="1"/>
</dbReference>
<organism evidence="2 3">
    <name type="scientific">Chiloscyllium punctatum</name>
    <name type="common">Brownbanded bambooshark</name>
    <name type="synonym">Hemiscyllium punctatum</name>
    <dbReference type="NCBI Taxonomy" id="137246"/>
    <lineage>
        <taxon>Eukaryota</taxon>
        <taxon>Metazoa</taxon>
        <taxon>Chordata</taxon>
        <taxon>Craniata</taxon>
        <taxon>Vertebrata</taxon>
        <taxon>Chondrichthyes</taxon>
        <taxon>Elasmobranchii</taxon>
        <taxon>Galeomorphii</taxon>
        <taxon>Galeoidea</taxon>
        <taxon>Orectolobiformes</taxon>
        <taxon>Hemiscylliidae</taxon>
        <taxon>Chiloscyllium</taxon>
    </lineage>
</organism>
<dbReference type="EMBL" id="BEZZ01037334">
    <property type="protein sequence ID" value="GCC40407.1"/>
    <property type="molecule type" value="Genomic_DNA"/>
</dbReference>
<dbReference type="AlphaFoldDB" id="A0A401TCQ7"/>
<protein>
    <recommendedName>
        <fullName evidence="1">Phosphofurin acidic cluster sorting protein 1/2 C-terminal domain-containing protein</fullName>
    </recommendedName>
</protein>
<gene>
    <name evidence="2" type="ORF">chiPu_0024339</name>
</gene>
<keyword evidence="3" id="KW-1185">Reference proteome</keyword>
<accession>A0A401TCQ7</accession>
<dbReference type="InterPro" id="IPR019381">
    <property type="entry name" value="PACS1/2_C"/>
</dbReference>